<protein>
    <submittedName>
        <fullName evidence="2">Predicted protein</fullName>
    </submittedName>
</protein>
<sequence>MRKEISLSTFFKGEKKRKIDCASEEFEDEEGVWVLIYGPFGMLNWPGLYDKKNHKATILNADDLGDYEVLSVLDFKLCDSDVFMTKVPDYLQSSWKSALELAFNNTKEELIMKHFFEKQEKTVIDRIEAENNEVAPSLSISTKSFLAKGLISLKPTGIVFDDNRDMLKVEEDMERVFDRDKIENVDCPIEFSKKLFFSYKNNNPTPLLSPLYALQNLHFEQESEMNYQETLSILFAFLISISQGKLTSTGCFFGEWKPVEVDSIYDHPDFKKIVFLMRGSLKELMNNLFSNDLLNSDTELDTFGSLSGGTKICFLRLYLVPKSSNTTIFSYSFRLFSSEWYDINTSNGRAKAVSILLQIGKNCLNKSFNNEAQKKVRNISDTPTTSKSNTDPGLFDITNQSIMIHQFFPQRMLYEFKTPDEAIKHFSQILRYPLPVEEEIQKELKSSCHKTFLNQKGRTLLFFTKEKPYELNIYPRGQLCPHPMNEIQLFFNTEGEKFTYRYWFLKVSMRTIEYIYSRIEDGNDQEDFEDENERKDDCTVDNNIDHNDNNNTSLFKLSQSIHDLDLGLDFSNLQMEKLEQKSILGTIQYKNKESYFKITNREIDNVFVMKLMKEIRDPNICNIFYYGPVNSQLNITVQEKLLNYDELIKKMQSNQEYQGNSIIRTIILKTLIGCLHALKCIHNKGIVHCDVSVHNIMFRMKTSYDFDAVLIDFNNSKCLNSNQQSILNYKDDYTPQDPNIRFTVKHDIFALSVVIKKIMANYSRVCEEICNDIHFEEYNIIPISNCIKKMSAVQYSRVTEVLDDVVSFCMTI</sequence>
<dbReference type="Proteomes" id="UP000006671">
    <property type="component" value="Unassembled WGS sequence"/>
</dbReference>
<dbReference type="GO" id="GO:0004672">
    <property type="term" value="F:protein kinase activity"/>
    <property type="evidence" value="ECO:0007669"/>
    <property type="project" value="InterPro"/>
</dbReference>
<dbReference type="InterPro" id="IPR000719">
    <property type="entry name" value="Prot_kinase_dom"/>
</dbReference>
<dbReference type="PROSITE" id="PS00109">
    <property type="entry name" value="PROTEIN_KINASE_TYR"/>
    <property type="match status" value="1"/>
</dbReference>
<feature type="domain" description="Protein kinase" evidence="1">
    <location>
        <begin position="555"/>
        <end position="812"/>
    </location>
</feature>
<organism evidence="3">
    <name type="scientific">Naegleria gruberi</name>
    <name type="common">Amoeba</name>
    <dbReference type="NCBI Taxonomy" id="5762"/>
    <lineage>
        <taxon>Eukaryota</taxon>
        <taxon>Discoba</taxon>
        <taxon>Heterolobosea</taxon>
        <taxon>Tetramitia</taxon>
        <taxon>Eutetramitia</taxon>
        <taxon>Vahlkampfiidae</taxon>
        <taxon>Naegleria</taxon>
    </lineage>
</organism>
<evidence type="ECO:0000313" key="2">
    <source>
        <dbReference type="EMBL" id="EFC42248.1"/>
    </source>
</evidence>
<dbReference type="GeneID" id="8855530"/>
<dbReference type="AlphaFoldDB" id="D2VM31"/>
<name>D2VM31_NAEGR</name>
<evidence type="ECO:0000313" key="3">
    <source>
        <dbReference type="Proteomes" id="UP000006671"/>
    </source>
</evidence>
<dbReference type="Gene3D" id="1.10.510.10">
    <property type="entry name" value="Transferase(Phosphotransferase) domain 1"/>
    <property type="match status" value="1"/>
</dbReference>
<dbReference type="EMBL" id="GG738881">
    <property type="protein sequence ID" value="EFC42248.1"/>
    <property type="molecule type" value="Genomic_DNA"/>
</dbReference>
<dbReference type="KEGG" id="ngr:NAEGRDRAFT_69992"/>
<evidence type="ECO:0000259" key="1">
    <source>
        <dbReference type="PROSITE" id="PS50011"/>
    </source>
</evidence>
<gene>
    <name evidence="2" type="ORF">NAEGRDRAFT_69992</name>
</gene>
<reference evidence="2 3" key="1">
    <citation type="journal article" date="2010" name="Cell">
        <title>The genome of Naegleria gruberi illuminates early eukaryotic versatility.</title>
        <authorList>
            <person name="Fritz-Laylin L.K."/>
            <person name="Prochnik S.E."/>
            <person name="Ginger M.L."/>
            <person name="Dacks J.B."/>
            <person name="Carpenter M.L."/>
            <person name="Field M.C."/>
            <person name="Kuo A."/>
            <person name="Paredez A."/>
            <person name="Chapman J."/>
            <person name="Pham J."/>
            <person name="Shu S."/>
            <person name="Neupane R."/>
            <person name="Cipriano M."/>
            <person name="Mancuso J."/>
            <person name="Tu H."/>
            <person name="Salamov A."/>
            <person name="Lindquist E."/>
            <person name="Shapiro H."/>
            <person name="Lucas S."/>
            <person name="Grigoriev I.V."/>
            <person name="Cande W.Z."/>
            <person name="Fulton C."/>
            <person name="Rokhsar D.S."/>
            <person name="Dawson S.C."/>
        </authorList>
    </citation>
    <scope>NUCLEOTIDE SEQUENCE [LARGE SCALE GENOMIC DNA]</scope>
    <source>
        <strain evidence="2 3">NEG-M</strain>
    </source>
</reference>
<proteinExistence type="predicted"/>
<dbReference type="PROSITE" id="PS50011">
    <property type="entry name" value="PROTEIN_KINASE_DOM"/>
    <property type="match status" value="1"/>
</dbReference>
<dbReference type="RefSeq" id="XP_002674992.1">
    <property type="nucleotide sequence ID" value="XM_002674946.1"/>
</dbReference>
<dbReference type="VEuPathDB" id="AmoebaDB:NAEGRDRAFT_69992"/>
<dbReference type="InterPro" id="IPR011009">
    <property type="entry name" value="Kinase-like_dom_sf"/>
</dbReference>
<accession>D2VM31</accession>
<keyword evidence="3" id="KW-1185">Reference proteome</keyword>
<dbReference type="InParanoid" id="D2VM31"/>
<dbReference type="GO" id="GO:0005524">
    <property type="term" value="F:ATP binding"/>
    <property type="evidence" value="ECO:0007669"/>
    <property type="project" value="InterPro"/>
</dbReference>
<dbReference type="SUPFAM" id="SSF56112">
    <property type="entry name" value="Protein kinase-like (PK-like)"/>
    <property type="match status" value="1"/>
</dbReference>
<dbReference type="InterPro" id="IPR008266">
    <property type="entry name" value="Tyr_kinase_AS"/>
</dbReference>
<dbReference type="Pfam" id="PF00069">
    <property type="entry name" value="Pkinase"/>
    <property type="match status" value="1"/>
</dbReference>